<evidence type="ECO:0000259" key="6">
    <source>
        <dbReference type="PROSITE" id="PS51781"/>
    </source>
</evidence>
<keyword evidence="2 3" id="KW-0802">TPR repeat</keyword>
<accession>A0A6N6MBV6</accession>
<evidence type="ECO:0000256" key="1">
    <source>
        <dbReference type="ARBA" id="ARBA00022737"/>
    </source>
</evidence>
<dbReference type="Gene3D" id="2.30.30.40">
    <property type="entry name" value="SH3 Domains"/>
    <property type="match status" value="1"/>
</dbReference>
<dbReference type="PROSITE" id="PS50005">
    <property type="entry name" value="TPR"/>
    <property type="match status" value="1"/>
</dbReference>
<comment type="caution">
    <text evidence="7">The sequence shown here is derived from an EMBL/GenBank/DDBJ whole genome shotgun (WGS) entry which is preliminary data.</text>
</comment>
<keyword evidence="4" id="KW-0812">Transmembrane</keyword>
<dbReference type="SMART" id="SM00287">
    <property type="entry name" value="SH3b"/>
    <property type="match status" value="1"/>
</dbReference>
<evidence type="ECO:0000256" key="2">
    <source>
        <dbReference type="ARBA" id="ARBA00022803"/>
    </source>
</evidence>
<dbReference type="SMART" id="SM00028">
    <property type="entry name" value="TPR"/>
    <property type="match status" value="2"/>
</dbReference>
<feature type="signal peptide" evidence="5">
    <location>
        <begin position="1"/>
        <end position="18"/>
    </location>
</feature>
<dbReference type="InterPro" id="IPR019734">
    <property type="entry name" value="TPR_rpt"/>
</dbReference>
<keyword evidence="8" id="KW-1185">Reference proteome</keyword>
<evidence type="ECO:0000313" key="7">
    <source>
        <dbReference type="EMBL" id="KAB1068087.1"/>
    </source>
</evidence>
<feature type="chain" id="PRO_5026706689" evidence="5">
    <location>
        <begin position="19"/>
        <end position="252"/>
    </location>
</feature>
<dbReference type="InterPro" id="IPR011990">
    <property type="entry name" value="TPR-like_helical_dom_sf"/>
</dbReference>
<dbReference type="Pfam" id="PF08239">
    <property type="entry name" value="SH3_3"/>
    <property type="match status" value="1"/>
</dbReference>
<evidence type="ECO:0000256" key="3">
    <source>
        <dbReference type="PROSITE-ProRule" id="PRU00339"/>
    </source>
</evidence>
<evidence type="ECO:0000313" key="8">
    <source>
        <dbReference type="Proteomes" id="UP000441333"/>
    </source>
</evidence>
<proteinExistence type="predicted"/>
<keyword evidence="4" id="KW-0472">Membrane</keyword>
<dbReference type="InterPro" id="IPR003646">
    <property type="entry name" value="SH3-like_bac-type"/>
</dbReference>
<keyword evidence="1" id="KW-0677">Repeat</keyword>
<feature type="domain" description="SH3b" evidence="6">
    <location>
        <begin position="187"/>
        <end position="250"/>
    </location>
</feature>
<dbReference type="PROSITE" id="PS51781">
    <property type="entry name" value="SH3B"/>
    <property type="match status" value="1"/>
</dbReference>
<dbReference type="Pfam" id="PF07719">
    <property type="entry name" value="TPR_2"/>
    <property type="match status" value="1"/>
</dbReference>
<feature type="transmembrane region" description="Helical" evidence="4">
    <location>
        <begin position="158"/>
        <end position="178"/>
    </location>
</feature>
<reference evidence="7 8" key="1">
    <citation type="submission" date="2019-09" db="EMBL/GenBank/DDBJ databases">
        <authorList>
            <person name="Cao W.R."/>
        </authorList>
    </citation>
    <scope>NUCLEOTIDE SEQUENCE [LARGE SCALE GENOMIC DNA]</scope>
    <source>
        <strain evidence="7 8">B1N29</strain>
    </source>
</reference>
<feature type="repeat" description="TPR" evidence="3">
    <location>
        <begin position="54"/>
        <end position="87"/>
    </location>
</feature>
<evidence type="ECO:0000256" key="4">
    <source>
        <dbReference type="SAM" id="Phobius"/>
    </source>
</evidence>
<dbReference type="EMBL" id="WAAT01000041">
    <property type="protein sequence ID" value="KAB1068087.1"/>
    <property type="molecule type" value="Genomic_DNA"/>
</dbReference>
<name>A0A6N6MBV6_9FLAO</name>
<keyword evidence="4" id="KW-1133">Transmembrane helix</keyword>
<protein>
    <submittedName>
        <fullName evidence="7">SH3 domain-containing protein</fullName>
    </submittedName>
</protein>
<dbReference type="AlphaFoldDB" id="A0A6N6MBV6"/>
<dbReference type="SUPFAM" id="SSF48452">
    <property type="entry name" value="TPR-like"/>
    <property type="match status" value="1"/>
</dbReference>
<gene>
    <name evidence="7" type="ORF">F6U93_08095</name>
</gene>
<evidence type="ECO:0000256" key="5">
    <source>
        <dbReference type="SAM" id="SignalP"/>
    </source>
</evidence>
<organism evidence="7 8">
    <name type="scientific">Pseudotamlana haliotis</name>
    <dbReference type="NCBI Taxonomy" id="2614804"/>
    <lineage>
        <taxon>Bacteria</taxon>
        <taxon>Pseudomonadati</taxon>
        <taxon>Bacteroidota</taxon>
        <taxon>Flavobacteriia</taxon>
        <taxon>Flavobacteriales</taxon>
        <taxon>Flavobacteriaceae</taxon>
        <taxon>Pseudotamlana</taxon>
    </lineage>
</organism>
<keyword evidence="5" id="KW-0732">Signal</keyword>
<dbReference type="RefSeq" id="WP_150938631.1">
    <property type="nucleotide sequence ID" value="NZ_WAAT01000041.1"/>
</dbReference>
<dbReference type="InterPro" id="IPR013105">
    <property type="entry name" value="TPR_2"/>
</dbReference>
<dbReference type="Gene3D" id="1.25.40.10">
    <property type="entry name" value="Tetratricopeptide repeat domain"/>
    <property type="match status" value="1"/>
</dbReference>
<feature type="transmembrane region" description="Helical" evidence="4">
    <location>
        <begin position="128"/>
        <end position="146"/>
    </location>
</feature>
<dbReference type="Proteomes" id="UP000441333">
    <property type="component" value="Unassembled WGS sequence"/>
</dbReference>
<sequence length="252" mass="28613">MKTILYFMAFLLTFGVFAQNDALFEKANRFYNDGKYAEAIDNYQAILESGVHSADLYFNLANANYKLNNIAPSIYYYEKALLLNPNDSDVKNNLAYAENMTVDAIDKVPEAGLSKFINNLTNKMTFDGWAITAVCLMFVFVILFLVYHFSYATTQKRLTFVGSLTVLAMICVTLTLAFHKYNLGKKDNPAIVFVQESKVKSTPNAKSEEAFRLHEGTKVQVIESYDDWQKIKLTDGKTGWVLTDDIKMLKDI</sequence>